<dbReference type="SUPFAM" id="SSF52151">
    <property type="entry name" value="FabD/lysophospholipase-like"/>
    <property type="match status" value="1"/>
</dbReference>
<dbReference type="RefSeq" id="WP_169157037.1">
    <property type="nucleotide sequence ID" value="NZ_CAWPJE010000190.1"/>
</dbReference>
<sequence length="257" mass="28633">MLDQIAPLIAGTSDALSTVANLQTLFSENVGLGDESRIHNLLDEYLDLETLQKGLPLYVSVYQSQGSLNDFFSAIIASVNLINTQHSEFLHIQSLERTQQRVAILASAAIPLLFKAEQISVNETNYFYSDGGQGGVKNVQGNTPITPLLELANCTHIIVNHLSDGSLWDRNTFSNAFPNTTVLEIRPGRVIKPQGLKDLIGFDPNNIQSWIEQGYEDTQRCYESVARALHIHEIANQARKQRDEAIDELDNDNFHID</sequence>
<dbReference type="InterPro" id="IPR016035">
    <property type="entry name" value="Acyl_Trfase/lysoPLipase"/>
</dbReference>
<comment type="caution">
    <text evidence="1">The sequence shown here is derived from an EMBL/GenBank/DDBJ whole genome shotgun (WGS) entry which is preliminary data.</text>
</comment>
<reference evidence="1 2" key="1">
    <citation type="submission" date="2018-06" db="EMBL/GenBank/DDBJ databases">
        <title>Comparative genomics of Brasilonema spp. strains.</title>
        <authorList>
            <person name="Alvarenga D.O."/>
            <person name="Fiore M.F."/>
            <person name="Varani A.M."/>
        </authorList>
    </citation>
    <scope>NUCLEOTIDE SEQUENCE [LARGE SCALE GENOMIC DNA]</scope>
    <source>
        <strain evidence="1 2">SPC951</strain>
    </source>
</reference>
<accession>A0ABX1PBG0</accession>
<organism evidence="1 2">
    <name type="scientific">Brasilonema bromeliae SPC951</name>
    <dbReference type="NCBI Taxonomy" id="385972"/>
    <lineage>
        <taxon>Bacteria</taxon>
        <taxon>Bacillati</taxon>
        <taxon>Cyanobacteriota</taxon>
        <taxon>Cyanophyceae</taxon>
        <taxon>Nostocales</taxon>
        <taxon>Scytonemataceae</taxon>
        <taxon>Brasilonema</taxon>
        <taxon>Bromeliae group (in: Brasilonema)</taxon>
    </lineage>
</organism>
<dbReference type="Proteomes" id="UP000718564">
    <property type="component" value="Unassembled WGS sequence"/>
</dbReference>
<proteinExistence type="predicted"/>
<keyword evidence="2" id="KW-1185">Reference proteome</keyword>
<evidence type="ECO:0000313" key="2">
    <source>
        <dbReference type="Proteomes" id="UP000718564"/>
    </source>
</evidence>
<protein>
    <submittedName>
        <fullName evidence="1">Ferredoxin reductase</fullName>
    </submittedName>
</protein>
<name>A0ABX1PBG0_9CYAN</name>
<evidence type="ECO:0000313" key="1">
    <source>
        <dbReference type="EMBL" id="NMG21809.1"/>
    </source>
</evidence>
<gene>
    <name evidence="1" type="ORF">DP116_21105</name>
</gene>
<dbReference type="Gene3D" id="3.40.1090.10">
    <property type="entry name" value="Cytosolic phospholipase A2 catalytic domain"/>
    <property type="match status" value="1"/>
</dbReference>
<dbReference type="EMBL" id="QMEB01000195">
    <property type="protein sequence ID" value="NMG21809.1"/>
    <property type="molecule type" value="Genomic_DNA"/>
</dbReference>